<evidence type="ECO:0000313" key="8">
    <source>
        <dbReference type="EMBL" id="KYF77776.1"/>
    </source>
</evidence>
<dbReference type="InterPro" id="IPR001958">
    <property type="entry name" value="Tet-R_TetA/multi-R_MdtG-like"/>
</dbReference>
<evidence type="ECO:0000256" key="1">
    <source>
        <dbReference type="ARBA" id="ARBA00004141"/>
    </source>
</evidence>
<dbReference type="EMBL" id="JEMC01003877">
    <property type="protein sequence ID" value="KYF77776.1"/>
    <property type="molecule type" value="Genomic_DNA"/>
</dbReference>
<dbReference type="Pfam" id="PF07690">
    <property type="entry name" value="MFS_1"/>
    <property type="match status" value="1"/>
</dbReference>
<dbReference type="AlphaFoldDB" id="A0A150SZ13"/>
<dbReference type="Proteomes" id="UP000075515">
    <property type="component" value="Unassembled WGS sequence"/>
</dbReference>
<evidence type="ECO:0000259" key="7">
    <source>
        <dbReference type="PROSITE" id="PS50850"/>
    </source>
</evidence>
<keyword evidence="2" id="KW-0813">Transport</keyword>
<feature type="transmembrane region" description="Helical" evidence="6">
    <location>
        <begin position="111"/>
        <end position="133"/>
    </location>
</feature>
<feature type="transmembrane region" description="Helical" evidence="6">
    <location>
        <begin position="229"/>
        <end position="250"/>
    </location>
</feature>
<protein>
    <recommendedName>
        <fullName evidence="7">Major facilitator superfamily (MFS) profile domain-containing protein</fullName>
    </recommendedName>
</protein>
<feature type="transmembrane region" description="Helical" evidence="6">
    <location>
        <begin position="87"/>
        <end position="105"/>
    </location>
</feature>
<dbReference type="InterPro" id="IPR020846">
    <property type="entry name" value="MFS_dom"/>
</dbReference>
<dbReference type="PROSITE" id="PS50850">
    <property type="entry name" value="MFS"/>
    <property type="match status" value="1"/>
</dbReference>
<sequence length="415" mass="41825">MTSTVERRSGAGLRPRALLLLQATAFLSAAGNGLAAPVVPFLAARFTGDPAHAASAVGLLSASYSLCAFFSAPALGALSDATGRRPVLLLSLAGSAAGYALFGLADALPLLLLGRMIDGLTAGNVGTVFAYLGDTAPDEQRARSFGRVGAMFGAGLIAGPALGALALRLGLRAPFFLAAALTALNAAGSYLFLAESLAPEHRARALSWRRLNPFSQLSGLLRVRHLRPLLTVGALFTTAFVSLQATFALLAKDRLGWGADAVSFAVIAVGATDVCVQGVLLERLVRRLGDARVLALGLSLVVLALATMGLVASHPSATAFVAAIVAIAAGEGLLTASFSALLSRAAGPAAQGQVQGGHQALQELGYATVPLVATQLYARAGMGAPFWAAAAAAALAGVFLRASVIEAPAPGGGPS</sequence>
<reference evidence="8 9" key="1">
    <citation type="submission" date="2014-02" db="EMBL/GenBank/DDBJ databases">
        <title>The small core and large imbalanced accessory genome model reveals a collaborative survival strategy of Sorangium cellulosum strains in nature.</title>
        <authorList>
            <person name="Han K."/>
            <person name="Peng R."/>
            <person name="Blom J."/>
            <person name="Li Y.-Z."/>
        </authorList>
    </citation>
    <scope>NUCLEOTIDE SEQUENCE [LARGE SCALE GENOMIC DNA]</scope>
    <source>
        <strain evidence="8 9">So0149</strain>
    </source>
</reference>
<dbReference type="GO" id="GO:0022857">
    <property type="term" value="F:transmembrane transporter activity"/>
    <property type="evidence" value="ECO:0007669"/>
    <property type="project" value="InterPro"/>
</dbReference>
<evidence type="ECO:0000256" key="5">
    <source>
        <dbReference type="ARBA" id="ARBA00023136"/>
    </source>
</evidence>
<feature type="transmembrane region" description="Helical" evidence="6">
    <location>
        <begin position="145"/>
        <end position="167"/>
    </location>
</feature>
<feature type="transmembrane region" description="Helical" evidence="6">
    <location>
        <begin position="173"/>
        <end position="194"/>
    </location>
</feature>
<dbReference type="PANTHER" id="PTHR23504:SF15">
    <property type="entry name" value="MAJOR FACILITATOR SUPERFAMILY (MFS) PROFILE DOMAIN-CONTAINING PROTEIN"/>
    <property type="match status" value="1"/>
</dbReference>
<dbReference type="PRINTS" id="PR01035">
    <property type="entry name" value="TCRTETA"/>
</dbReference>
<keyword evidence="3 6" id="KW-0812">Transmembrane</keyword>
<dbReference type="PANTHER" id="PTHR23504">
    <property type="entry name" value="MAJOR FACILITATOR SUPERFAMILY DOMAIN-CONTAINING PROTEIN 10"/>
    <property type="match status" value="1"/>
</dbReference>
<name>A0A150SZ13_SORCE</name>
<accession>A0A150SZ13</accession>
<feature type="transmembrane region" description="Helical" evidence="6">
    <location>
        <begin position="319"/>
        <end position="342"/>
    </location>
</feature>
<keyword evidence="5 6" id="KW-0472">Membrane</keyword>
<dbReference type="InterPro" id="IPR036259">
    <property type="entry name" value="MFS_trans_sf"/>
</dbReference>
<dbReference type="InterPro" id="IPR011701">
    <property type="entry name" value="MFS"/>
</dbReference>
<evidence type="ECO:0000256" key="4">
    <source>
        <dbReference type="ARBA" id="ARBA00022989"/>
    </source>
</evidence>
<keyword evidence="4 6" id="KW-1133">Transmembrane helix</keyword>
<proteinExistence type="predicted"/>
<gene>
    <name evidence="8" type="ORF">BE18_32590</name>
</gene>
<comment type="subcellular location">
    <subcellularLocation>
        <location evidence="1">Membrane</location>
        <topology evidence="1">Multi-pass membrane protein</topology>
    </subcellularLocation>
</comment>
<evidence type="ECO:0000313" key="9">
    <source>
        <dbReference type="Proteomes" id="UP000075515"/>
    </source>
</evidence>
<organism evidence="8 9">
    <name type="scientific">Sorangium cellulosum</name>
    <name type="common">Polyangium cellulosum</name>
    <dbReference type="NCBI Taxonomy" id="56"/>
    <lineage>
        <taxon>Bacteria</taxon>
        <taxon>Pseudomonadati</taxon>
        <taxon>Myxococcota</taxon>
        <taxon>Polyangia</taxon>
        <taxon>Polyangiales</taxon>
        <taxon>Polyangiaceae</taxon>
        <taxon>Sorangium</taxon>
    </lineage>
</organism>
<evidence type="ECO:0000256" key="6">
    <source>
        <dbReference type="SAM" id="Phobius"/>
    </source>
</evidence>
<feature type="transmembrane region" description="Helical" evidence="6">
    <location>
        <begin position="262"/>
        <end position="281"/>
    </location>
</feature>
<comment type="caution">
    <text evidence="8">The sequence shown here is derived from an EMBL/GenBank/DDBJ whole genome shotgun (WGS) entry which is preliminary data.</text>
</comment>
<dbReference type="SUPFAM" id="SSF103473">
    <property type="entry name" value="MFS general substrate transporter"/>
    <property type="match status" value="1"/>
</dbReference>
<dbReference type="Gene3D" id="1.20.1250.20">
    <property type="entry name" value="MFS general substrate transporter like domains"/>
    <property type="match status" value="1"/>
</dbReference>
<dbReference type="GO" id="GO:0016020">
    <property type="term" value="C:membrane"/>
    <property type="evidence" value="ECO:0007669"/>
    <property type="project" value="UniProtKB-SubCell"/>
</dbReference>
<evidence type="ECO:0000256" key="3">
    <source>
        <dbReference type="ARBA" id="ARBA00022692"/>
    </source>
</evidence>
<feature type="transmembrane region" description="Helical" evidence="6">
    <location>
        <begin position="386"/>
        <end position="405"/>
    </location>
</feature>
<feature type="transmembrane region" description="Helical" evidence="6">
    <location>
        <begin position="51"/>
        <end position="75"/>
    </location>
</feature>
<evidence type="ECO:0000256" key="2">
    <source>
        <dbReference type="ARBA" id="ARBA00022448"/>
    </source>
</evidence>
<feature type="transmembrane region" description="Helical" evidence="6">
    <location>
        <begin position="293"/>
        <end position="313"/>
    </location>
</feature>
<feature type="domain" description="Major facilitator superfamily (MFS) profile" evidence="7">
    <location>
        <begin position="17"/>
        <end position="408"/>
    </location>
</feature>